<accession>A0A1S9PGE7</accession>
<evidence type="ECO:0000256" key="1">
    <source>
        <dbReference type="SAM" id="Phobius"/>
    </source>
</evidence>
<sequence length="132" mass="15215">MKIAIIIARVILGAIFLVFGINQFVQILDSIIHFPLLDRRADNYLMTLSRAEYFFPCLKILEMLCGLSLLTNRFTALFLIALFPITLNMFLFDVFLGHQLLPLGITVVGLNVFLLIAYHKYYKMLFAFHPKV</sequence>
<dbReference type="RefSeq" id="WP_078348025.1">
    <property type="nucleotide sequence ID" value="NZ_MBTF01000010.1"/>
</dbReference>
<feature type="transmembrane region" description="Helical" evidence="1">
    <location>
        <begin position="53"/>
        <end position="70"/>
    </location>
</feature>
<evidence type="ECO:0000313" key="2">
    <source>
        <dbReference type="EMBL" id="OOQ60053.1"/>
    </source>
</evidence>
<evidence type="ECO:0008006" key="4">
    <source>
        <dbReference type="Google" id="ProtNLM"/>
    </source>
</evidence>
<dbReference type="Proteomes" id="UP000189739">
    <property type="component" value="Unassembled WGS sequence"/>
</dbReference>
<dbReference type="STRING" id="1792845.BC343_27380"/>
<reference evidence="2 3" key="1">
    <citation type="submission" date="2016-07" db="EMBL/GenBank/DDBJ databases">
        <title>Genomic analysis of zinc-resistant bacterium Mucilaginibacter pedocola TBZ30.</title>
        <authorList>
            <person name="Huang J."/>
            <person name="Tang J."/>
        </authorList>
    </citation>
    <scope>NUCLEOTIDE SEQUENCE [LARGE SCALE GENOMIC DNA]</scope>
    <source>
        <strain evidence="2 3">TBZ30</strain>
    </source>
</reference>
<gene>
    <name evidence="2" type="ORF">BC343_27380</name>
</gene>
<comment type="caution">
    <text evidence="2">The sequence shown here is derived from an EMBL/GenBank/DDBJ whole genome shotgun (WGS) entry which is preliminary data.</text>
</comment>
<feature type="transmembrane region" description="Helical" evidence="1">
    <location>
        <begin position="101"/>
        <end position="118"/>
    </location>
</feature>
<name>A0A1S9PGE7_9SPHI</name>
<keyword evidence="1" id="KW-0472">Membrane</keyword>
<evidence type="ECO:0000313" key="3">
    <source>
        <dbReference type="Proteomes" id="UP000189739"/>
    </source>
</evidence>
<keyword evidence="1" id="KW-0812">Transmembrane</keyword>
<feature type="transmembrane region" description="Helical" evidence="1">
    <location>
        <begin position="77"/>
        <end position="95"/>
    </location>
</feature>
<dbReference type="AlphaFoldDB" id="A0A1S9PGE7"/>
<dbReference type="OrthoDB" id="8161897at2"/>
<keyword evidence="3" id="KW-1185">Reference proteome</keyword>
<protein>
    <recommendedName>
        <fullName evidence="4">DoxX family protein</fullName>
    </recommendedName>
</protein>
<keyword evidence="1" id="KW-1133">Transmembrane helix</keyword>
<proteinExistence type="predicted"/>
<organism evidence="2 3">
    <name type="scientific">Mucilaginibacter pedocola</name>
    <dbReference type="NCBI Taxonomy" id="1792845"/>
    <lineage>
        <taxon>Bacteria</taxon>
        <taxon>Pseudomonadati</taxon>
        <taxon>Bacteroidota</taxon>
        <taxon>Sphingobacteriia</taxon>
        <taxon>Sphingobacteriales</taxon>
        <taxon>Sphingobacteriaceae</taxon>
        <taxon>Mucilaginibacter</taxon>
    </lineage>
</organism>
<dbReference type="EMBL" id="MBTF01000010">
    <property type="protein sequence ID" value="OOQ60053.1"/>
    <property type="molecule type" value="Genomic_DNA"/>
</dbReference>
<feature type="transmembrane region" description="Helical" evidence="1">
    <location>
        <begin position="7"/>
        <end position="33"/>
    </location>
</feature>